<keyword evidence="2" id="KW-0812">Transmembrane</keyword>
<name>A0AAE3DJS5_9FIRM</name>
<feature type="transmembrane region" description="Helical" evidence="2">
    <location>
        <begin position="410"/>
        <end position="432"/>
    </location>
</feature>
<keyword evidence="2" id="KW-0472">Membrane</keyword>
<organism evidence="3 4">
    <name type="scientific">Brotaphodocola catenula</name>
    <dbReference type="NCBI Taxonomy" id="2885361"/>
    <lineage>
        <taxon>Bacteria</taxon>
        <taxon>Bacillati</taxon>
        <taxon>Bacillota</taxon>
        <taxon>Clostridia</taxon>
        <taxon>Lachnospirales</taxon>
        <taxon>Lachnospiraceae</taxon>
        <taxon>Brotaphodocola</taxon>
    </lineage>
</organism>
<accession>A0AAE3DJS5</accession>
<proteinExistence type="predicted"/>
<comment type="caution">
    <text evidence="3">The sequence shown here is derived from an EMBL/GenBank/DDBJ whole genome shotgun (WGS) entry which is preliminary data.</text>
</comment>
<keyword evidence="2" id="KW-1133">Transmembrane helix</keyword>
<feature type="region of interest" description="Disordered" evidence="1">
    <location>
        <begin position="39"/>
        <end position="74"/>
    </location>
</feature>
<gene>
    <name evidence="3" type="ORF">LKD32_00710</name>
</gene>
<dbReference type="AlphaFoldDB" id="A0AAE3DJS5"/>
<protein>
    <submittedName>
        <fullName evidence="3">Uncharacterized protein</fullName>
    </submittedName>
</protein>
<dbReference type="InterPro" id="IPR029062">
    <property type="entry name" value="Class_I_gatase-like"/>
</dbReference>
<feature type="compositionally biased region" description="Polar residues" evidence="1">
    <location>
        <begin position="59"/>
        <end position="74"/>
    </location>
</feature>
<feature type="transmembrane region" description="Helical" evidence="2">
    <location>
        <begin position="444"/>
        <end position="460"/>
    </location>
</feature>
<keyword evidence="4" id="KW-1185">Reference proteome</keyword>
<reference evidence="3" key="1">
    <citation type="submission" date="2021-10" db="EMBL/GenBank/DDBJ databases">
        <title>Anaerobic single-cell dispensing facilitates the cultivation of human gut bacteria.</title>
        <authorList>
            <person name="Afrizal A."/>
        </authorList>
    </citation>
    <scope>NUCLEOTIDE SEQUENCE</scope>
    <source>
        <strain evidence="3">CLA-AA-H274</strain>
    </source>
</reference>
<dbReference type="RefSeq" id="WP_308450301.1">
    <property type="nucleotide sequence ID" value="NZ_JAJEPU010000001.1"/>
</dbReference>
<dbReference type="Proteomes" id="UP001198962">
    <property type="component" value="Unassembled WGS sequence"/>
</dbReference>
<evidence type="ECO:0000313" key="4">
    <source>
        <dbReference type="Proteomes" id="UP001198962"/>
    </source>
</evidence>
<evidence type="ECO:0000256" key="2">
    <source>
        <dbReference type="SAM" id="Phobius"/>
    </source>
</evidence>
<evidence type="ECO:0000313" key="3">
    <source>
        <dbReference type="EMBL" id="MCC2163413.1"/>
    </source>
</evidence>
<dbReference type="EMBL" id="JAJEPU010000001">
    <property type="protein sequence ID" value="MCC2163413.1"/>
    <property type="molecule type" value="Genomic_DNA"/>
</dbReference>
<sequence>MAKTVAVFLLCGFAIGIAGKWETSYGMTAETFVPSFTETRGTKTVSGSEETETAENETKQVGTNSDGAENTQEENAGISMEIAYGYDNTAKGGRYLPLAVKIGNTRDTSLNGTIQVKSAESDGTVYRYDYEIEVAGAETCKKTYYIPVGTGASRLYVTLLAEDGTELLTKTVKLNVNRDVPEMFIGILSDHPEELEYFNGVGIRYSTLRTRTFDLPGEEFPEDDVGLNLLDVLIVNDYKLRKLSERQTAAIMDWVHDGGLLILGTGARVDDTLGRFAPELLDDSYGTPSLRHINLGEGFALEDPSEGMLALSCVDFSLHGGNVILSSNGLSLLTATAKEQGIIAVASFDLGDIQSFCEAHPSYVDHFFTSLLGDSRINQLSELVYSGNSSKFWSMQSLINTGDVNKLPNLALYVCVVVVYLGVLGPGMYLFLRDRELQGYYRRGVVVLSVVFAGLIYLLGSRTRFRSTFYTYASIRDVTADYVTDNTYVNIRNPYNRPYTVELSPEYSILPITRSSLYNDSSEQSDFSSTTLSQIVVSYLEDETRIQGQGIPAFAPRYFQLERKQENSEQVGITGEVRYFEGKISGSITNHFPFALENTTLMLYGTMVKIGPMEAGETKKLNDLELIRFPLGDSYVVADQISGESAFTATDIRNKEYLLALERSNLLKFYLDNYLNGYTADARVLAFSTEKEESAFLKTPSEDTYGLTLLTSSLAVNYSSDPMIYRSALMKAPTVISGTYEEQTNTMGASEPLTLEYQLGGDIEVESLTLEPISEIFLKNGGGYSEAFSGGIYFYNYGSGNYDLIDLDGQTMTVDQLKLYLSPANTITVRYVYDGSGGYSSIQLPMPMVAGKER</sequence>
<feature type="compositionally biased region" description="Polar residues" evidence="1">
    <location>
        <begin position="39"/>
        <end position="48"/>
    </location>
</feature>
<evidence type="ECO:0000256" key="1">
    <source>
        <dbReference type="SAM" id="MobiDB-lite"/>
    </source>
</evidence>
<dbReference type="SUPFAM" id="SSF52317">
    <property type="entry name" value="Class I glutamine amidotransferase-like"/>
    <property type="match status" value="1"/>
</dbReference>
<dbReference type="CDD" id="cd03143">
    <property type="entry name" value="A4_beta-galactosidase_middle_domain"/>
    <property type="match status" value="1"/>
</dbReference>